<dbReference type="STRING" id="762845.BCR26_04780"/>
<reference evidence="2 3" key="1">
    <citation type="submission" date="2016-09" db="EMBL/GenBank/DDBJ databases">
        <authorList>
            <person name="Capua I."/>
            <person name="De Benedictis P."/>
            <person name="Joannis T."/>
            <person name="Lombin L.H."/>
            <person name="Cattoli G."/>
        </authorList>
    </citation>
    <scope>NUCLEOTIDE SEQUENCE [LARGE SCALE GENOMIC DNA]</scope>
    <source>
        <strain evidence="2 3">LMG 25899</strain>
    </source>
</reference>
<keyword evidence="3" id="KW-1185">Reference proteome</keyword>
<dbReference type="AlphaFoldDB" id="A0A1E5KTI3"/>
<dbReference type="EMBL" id="MIEK01000056">
    <property type="protein sequence ID" value="OEH81166.1"/>
    <property type="molecule type" value="Genomic_DNA"/>
</dbReference>
<evidence type="ECO:0000313" key="3">
    <source>
        <dbReference type="Proteomes" id="UP000095256"/>
    </source>
</evidence>
<keyword evidence="1" id="KW-0472">Membrane</keyword>
<evidence type="ECO:0000256" key="1">
    <source>
        <dbReference type="SAM" id="Phobius"/>
    </source>
</evidence>
<evidence type="ECO:0000313" key="2">
    <source>
        <dbReference type="EMBL" id="OEH81166.1"/>
    </source>
</evidence>
<proteinExistence type="predicted"/>
<gene>
    <name evidence="2" type="ORF">BCR26_04780</name>
</gene>
<dbReference type="RefSeq" id="WP_069699754.1">
    <property type="nucleotide sequence ID" value="NZ_MIEK01000056.1"/>
</dbReference>
<dbReference type="Proteomes" id="UP000095256">
    <property type="component" value="Unassembled WGS sequence"/>
</dbReference>
<name>A0A1E5KTI3_9ENTE</name>
<comment type="caution">
    <text evidence="2">The sequence shown here is derived from an EMBL/GenBank/DDBJ whole genome shotgun (WGS) entry which is preliminary data.</text>
</comment>
<organism evidence="2 3">
    <name type="scientific">Enterococcus rivorum</name>
    <dbReference type="NCBI Taxonomy" id="762845"/>
    <lineage>
        <taxon>Bacteria</taxon>
        <taxon>Bacillati</taxon>
        <taxon>Bacillota</taxon>
        <taxon>Bacilli</taxon>
        <taxon>Lactobacillales</taxon>
        <taxon>Enterococcaceae</taxon>
        <taxon>Enterococcus</taxon>
    </lineage>
</organism>
<protein>
    <submittedName>
        <fullName evidence="2">Uncharacterized protein</fullName>
    </submittedName>
</protein>
<accession>A0A1E5KTI3</accession>
<sequence>MNESMMNMARDLEESLYERETKAEQIRALELIERDGIEETYRTTKRITKNDDELFFGWGMILIFYLKNNFNIYWSLG</sequence>
<keyword evidence="1" id="KW-0812">Transmembrane</keyword>
<keyword evidence="1" id="KW-1133">Transmembrane helix</keyword>
<feature type="transmembrane region" description="Helical" evidence="1">
    <location>
        <begin position="54"/>
        <end position="74"/>
    </location>
</feature>